<gene>
    <name evidence="1" type="ORF">DPX16_19991</name>
</gene>
<sequence length="78" mass="8551">MGRNKDLGDFDKDQIVMGRRLGQGISETARLVGCSQSAVLKTNKSAYEDPCPPLEVTTMGTRVLELDLGKVEEGRLVR</sequence>
<name>A0A3N0XQ59_ANAGA</name>
<reference evidence="1 2" key="1">
    <citation type="submission" date="2018-10" db="EMBL/GenBank/DDBJ databases">
        <title>Genome assembly for a Yunnan-Guizhou Plateau 3E fish, Anabarilius grahami (Regan), and its evolutionary and genetic applications.</title>
        <authorList>
            <person name="Jiang W."/>
        </authorList>
    </citation>
    <scope>NUCLEOTIDE SEQUENCE [LARGE SCALE GENOMIC DNA]</scope>
    <source>
        <strain evidence="1">AG-KIZ</strain>
        <tissue evidence="1">Muscle</tissue>
    </source>
</reference>
<dbReference type="OrthoDB" id="10045182at2759"/>
<organism evidence="1 2">
    <name type="scientific">Anabarilius grahami</name>
    <name type="common">Kanglang fish</name>
    <name type="synonym">Barilius grahami</name>
    <dbReference type="NCBI Taxonomy" id="495550"/>
    <lineage>
        <taxon>Eukaryota</taxon>
        <taxon>Metazoa</taxon>
        <taxon>Chordata</taxon>
        <taxon>Craniata</taxon>
        <taxon>Vertebrata</taxon>
        <taxon>Euteleostomi</taxon>
        <taxon>Actinopterygii</taxon>
        <taxon>Neopterygii</taxon>
        <taxon>Teleostei</taxon>
        <taxon>Ostariophysi</taxon>
        <taxon>Cypriniformes</taxon>
        <taxon>Xenocyprididae</taxon>
        <taxon>Xenocypridinae</taxon>
        <taxon>Xenocypridinae incertae sedis</taxon>
        <taxon>Anabarilius</taxon>
    </lineage>
</organism>
<evidence type="ECO:0000313" key="2">
    <source>
        <dbReference type="Proteomes" id="UP000281406"/>
    </source>
</evidence>
<protein>
    <submittedName>
        <fullName evidence="1">Uncharacterized protein</fullName>
    </submittedName>
</protein>
<comment type="caution">
    <text evidence="1">The sequence shown here is derived from an EMBL/GenBank/DDBJ whole genome shotgun (WGS) entry which is preliminary data.</text>
</comment>
<accession>A0A3N0XQ59</accession>
<dbReference type="Proteomes" id="UP000281406">
    <property type="component" value="Unassembled WGS sequence"/>
</dbReference>
<dbReference type="EMBL" id="RJVU01067363">
    <property type="protein sequence ID" value="ROI84219.1"/>
    <property type="molecule type" value="Genomic_DNA"/>
</dbReference>
<proteinExistence type="predicted"/>
<evidence type="ECO:0000313" key="1">
    <source>
        <dbReference type="EMBL" id="ROI84219.1"/>
    </source>
</evidence>
<keyword evidence="2" id="KW-1185">Reference proteome</keyword>
<dbReference type="AlphaFoldDB" id="A0A3N0XQ59"/>